<sequence>MQKYAHLGRLALVTVALTETALAGKFDNELEKLQKARDEAVAKATLPIDRKFKAELEALQRKVTSAGDLETALAIKKKIEVLEAAEKGFPLDDSVWKERHRTSTIHFKKGGSYLEEWERGPTKGTWERISTAEIRVMTGGRPTIFVLGEKGDTLTRPSDGLVWDIVKNKDK</sequence>
<dbReference type="RefSeq" id="WP_264485126.1">
    <property type="nucleotide sequence ID" value="NZ_JAPDDT010000001.1"/>
</dbReference>
<keyword evidence="2" id="KW-1185">Reference proteome</keyword>
<organism evidence="1 2">
    <name type="scientific">Luteolibacter arcticus</name>
    <dbReference type="NCBI Taxonomy" id="1581411"/>
    <lineage>
        <taxon>Bacteria</taxon>
        <taxon>Pseudomonadati</taxon>
        <taxon>Verrucomicrobiota</taxon>
        <taxon>Verrucomicrobiia</taxon>
        <taxon>Verrucomicrobiales</taxon>
        <taxon>Verrucomicrobiaceae</taxon>
        <taxon>Luteolibacter</taxon>
    </lineage>
</organism>
<evidence type="ECO:0000313" key="2">
    <source>
        <dbReference type="Proteomes" id="UP001320876"/>
    </source>
</evidence>
<name>A0ABT3GBL4_9BACT</name>
<dbReference type="Proteomes" id="UP001320876">
    <property type="component" value="Unassembled WGS sequence"/>
</dbReference>
<accession>A0ABT3GBL4</accession>
<proteinExistence type="predicted"/>
<reference evidence="1 2" key="1">
    <citation type="submission" date="2022-10" db="EMBL/GenBank/DDBJ databases">
        <title>Luteolibacter arcticus strain CCTCC AB 2014275, whole genome shotgun sequencing project.</title>
        <authorList>
            <person name="Zhao G."/>
            <person name="Shen L."/>
        </authorList>
    </citation>
    <scope>NUCLEOTIDE SEQUENCE [LARGE SCALE GENOMIC DNA]</scope>
    <source>
        <strain evidence="1 2">CCTCC AB 2014275</strain>
    </source>
</reference>
<comment type="caution">
    <text evidence="1">The sequence shown here is derived from an EMBL/GenBank/DDBJ whole genome shotgun (WGS) entry which is preliminary data.</text>
</comment>
<protein>
    <submittedName>
        <fullName evidence="1">Uncharacterized protein</fullName>
    </submittedName>
</protein>
<dbReference type="EMBL" id="JAPDDT010000001">
    <property type="protein sequence ID" value="MCW1921017.1"/>
    <property type="molecule type" value="Genomic_DNA"/>
</dbReference>
<gene>
    <name evidence="1" type="ORF">OKA05_00525</name>
</gene>
<evidence type="ECO:0000313" key="1">
    <source>
        <dbReference type="EMBL" id="MCW1921017.1"/>
    </source>
</evidence>